<feature type="coiled-coil region" evidence="1">
    <location>
        <begin position="286"/>
        <end position="345"/>
    </location>
</feature>
<feature type="coiled-coil region" evidence="1">
    <location>
        <begin position="402"/>
        <end position="520"/>
    </location>
</feature>
<protein>
    <submittedName>
        <fullName evidence="2">Uncharacterized protein</fullName>
    </submittedName>
</protein>
<dbReference type="InterPro" id="IPR022602">
    <property type="entry name" value="DUF2813"/>
</dbReference>
<dbReference type="GO" id="GO:0000731">
    <property type="term" value="P:DNA synthesis involved in DNA repair"/>
    <property type="evidence" value="ECO:0007669"/>
    <property type="project" value="TreeGrafter"/>
</dbReference>
<evidence type="ECO:0000313" key="3">
    <source>
        <dbReference type="Proteomes" id="UP000198995"/>
    </source>
</evidence>
<proteinExistence type="predicted"/>
<dbReference type="OrthoDB" id="1698838at2"/>
<dbReference type="Gene3D" id="1.10.287.1490">
    <property type="match status" value="1"/>
</dbReference>
<dbReference type="AlphaFoldDB" id="A0A1G7AAB0"/>
<organism evidence="2 3">
    <name type="scientific">Peptococcus niger</name>
    <dbReference type="NCBI Taxonomy" id="2741"/>
    <lineage>
        <taxon>Bacteria</taxon>
        <taxon>Bacillati</taxon>
        <taxon>Bacillota</taxon>
        <taxon>Clostridia</taxon>
        <taxon>Eubacteriales</taxon>
        <taxon>Peptococcaceae</taxon>
        <taxon>Peptococcus</taxon>
    </lineage>
</organism>
<name>A0A1G7AAB0_PEPNI</name>
<dbReference type="EMBL" id="FNAF01000020">
    <property type="protein sequence ID" value="SDE11437.1"/>
    <property type="molecule type" value="Genomic_DNA"/>
</dbReference>
<sequence>MKNLKLQKLNLKNFQGIKNLSIELGEHTAIYGDNATGKTTIANAISWLLYDKSSTGEKGFSPKTIGKDGVAHGLDHEVAALFSSGLELRKVFCEKYVKSRGKANKEFSGHTTDYYINGVPSKKKDFDNLIEESFGSPERLQILTDPLFFAEDLPWEKRRAILIGMSGGLTDDEVFFRLGDKTASLRERLSKGALTVEEVVKTLKAQKRDLAKHIEAIPARIDEASLARPSVTLAGDEKERFQALEVEAEKLRSTIAGKKANVTADDEIRRITEAISKERLALTGKEAQLKADLKEQEGELQSQNLRESYLQKELANKLTALKGEIEELSQARKELIAQFQAVKNEKFVRNNICPCCGQEMPPDKLKVAEEAFNQDKSERLETINKKGQACNLKTIEGKKAEIIEMEQETLQADERMEGLEKQLENLRKAYEVELEVQANKSREAIEHLEEKARSIELSSNKFMADVSSEEEALKKIQNKQDDLMALMSQHELIAVQDARISQLKAEQKDLSAKYEELEGLLYEAEVFTREKASQLNDLINGNFKSVRFVLTEEQVNGGVKDVCEVLVPCGDGVYVPFSTANNAARINAGLEIIASLSDYWDVSVPVVIDNAESVTKLNSRGLQTLALYVSEKDKTLRVETE</sequence>
<accession>A0A1G7AAB0</accession>
<dbReference type="Gene3D" id="3.40.50.300">
    <property type="entry name" value="P-loop containing nucleotide triphosphate hydrolases"/>
    <property type="match status" value="1"/>
</dbReference>
<dbReference type="STRING" id="2741.SAMN04489866_12011"/>
<dbReference type="RefSeq" id="WP_091792434.1">
    <property type="nucleotide sequence ID" value="NZ_FNAF01000020.1"/>
</dbReference>
<dbReference type="PANTHER" id="PTHR32182">
    <property type="entry name" value="DNA REPLICATION AND REPAIR PROTEIN RECF"/>
    <property type="match status" value="1"/>
</dbReference>
<dbReference type="GO" id="GO:0006302">
    <property type="term" value="P:double-strand break repair"/>
    <property type="evidence" value="ECO:0007669"/>
    <property type="project" value="TreeGrafter"/>
</dbReference>
<dbReference type="Proteomes" id="UP000198995">
    <property type="component" value="Unassembled WGS sequence"/>
</dbReference>
<dbReference type="Pfam" id="PF11398">
    <property type="entry name" value="DUF2813"/>
    <property type="match status" value="1"/>
</dbReference>
<dbReference type="InterPro" id="IPR027417">
    <property type="entry name" value="P-loop_NTPase"/>
</dbReference>
<keyword evidence="3" id="KW-1185">Reference proteome</keyword>
<gene>
    <name evidence="2" type="ORF">SAMN04489866_12011</name>
</gene>
<evidence type="ECO:0000313" key="2">
    <source>
        <dbReference type="EMBL" id="SDE11437.1"/>
    </source>
</evidence>
<reference evidence="2 3" key="1">
    <citation type="submission" date="2016-10" db="EMBL/GenBank/DDBJ databases">
        <authorList>
            <person name="de Groot N.N."/>
        </authorList>
    </citation>
    <scope>NUCLEOTIDE SEQUENCE [LARGE SCALE GENOMIC DNA]</scope>
    <source>
        <strain evidence="2 3">DSM 20475</strain>
    </source>
</reference>
<evidence type="ECO:0000256" key="1">
    <source>
        <dbReference type="SAM" id="Coils"/>
    </source>
</evidence>
<dbReference type="PANTHER" id="PTHR32182:SF0">
    <property type="entry name" value="DNA REPLICATION AND REPAIR PROTEIN RECF"/>
    <property type="match status" value="1"/>
</dbReference>
<dbReference type="SUPFAM" id="SSF52540">
    <property type="entry name" value="P-loop containing nucleoside triphosphate hydrolases"/>
    <property type="match status" value="1"/>
</dbReference>
<feature type="coiled-coil region" evidence="1">
    <location>
        <begin position="234"/>
        <end position="261"/>
    </location>
</feature>
<keyword evidence="1" id="KW-0175">Coiled coil</keyword>